<dbReference type="EMBL" id="GEDG01037139">
    <property type="protein sequence ID" value="JAP08307.1"/>
    <property type="molecule type" value="Transcribed_RNA"/>
</dbReference>
<reference evidence="1" key="1">
    <citation type="submission" date="2015-12" db="EMBL/GenBank/DDBJ databases">
        <title>Gene expression during late stages of embryo sac development: a critical building block for successful pollen-pistil interactions.</title>
        <authorList>
            <person name="Liu Y."/>
            <person name="Joly V."/>
            <person name="Sabar M."/>
            <person name="Matton D.P."/>
        </authorList>
    </citation>
    <scope>NUCLEOTIDE SEQUENCE</scope>
</reference>
<evidence type="ECO:0000313" key="1">
    <source>
        <dbReference type="EMBL" id="JAP08307.1"/>
    </source>
</evidence>
<accession>A0A0V0GK62</accession>
<sequence length="84" mass="9706">MSSVNKCLLCLIGKVTTLWKSYNPSERSEPFHKSHNFLHKSCQPTYIKTFLTFTLKSHLFIKGVTIFGQLFIKVATLRKSHNFS</sequence>
<dbReference type="AlphaFoldDB" id="A0A0V0GK62"/>
<protein>
    <submittedName>
        <fullName evidence="1">Putative ovule protein</fullName>
    </submittedName>
</protein>
<proteinExistence type="predicted"/>
<name>A0A0V0GK62_SOLCH</name>
<organism evidence="1">
    <name type="scientific">Solanum chacoense</name>
    <name type="common">Chaco potato</name>
    <dbReference type="NCBI Taxonomy" id="4108"/>
    <lineage>
        <taxon>Eukaryota</taxon>
        <taxon>Viridiplantae</taxon>
        <taxon>Streptophyta</taxon>
        <taxon>Embryophyta</taxon>
        <taxon>Tracheophyta</taxon>
        <taxon>Spermatophyta</taxon>
        <taxon>Magnoliopsida</taxon>
        <taxon>eudicotyledons</taxon>
        <taxon>Gunneridae</taxon>
        <taxon>Pentapetalae</taxon>
        <taxon>asterids</taxon>
        <taxon>lamiids</taxon>
        <taxon>Solanales</taxon>
        <taxon>Solanaceae</taxon>
        <taxon>Solanoideae</taxon>
        <taxon>Solaneae</taxon>
        <taxon>Solanum</taxon>
    </lineage>
</organism>